<keyword evidence="2" id="KW-1185">Reference proteome</keyword>
<dbReference type="AlphaFoldDB" id="A0A1T5LSU2"/>
<evidence type="ECO:0000313" key="2">
    <source>
        <dbReference type="Proteomes" id="UP000190285"/>
    </source>
</evidence>
<dbReference type="PANTHER" id="PTHR34822">
    <property type="entry name" value="GRPB DOMAIN PROTEIN (AFU_ORTHOLOGUE AFUA_1G01530)"/>
    <property type="match status" value="1"/>
</dbReference>
<protein>
    <submittedName>
        <fullName evidence="1">GrpB domain, predicted nucleotidyltransferase, UPF0157 family</fullName>
    </submittedName>
</protein>
<evidence type="ECO:0000313" key="1">
    <source>
        <dbReference type="EMBL" id="SKC79046.1"/>
    </source>
</evidence>
<dbReference type="RefSeq" id="WP_079493019.1">
    <property type="nucleotide sequence ID" value="NZ_FUZT01000008.1"/>
</dbReference>
<dbReference type="Gene3D" id="3.30.460.10">
    <property type="entry name" value="Beta Polymerase, domain 2"/>
    <property type="match status" value="1"/>
</dbReference>
<organism evidence="1 2">
    <name type="scientific">Maledivibacter halophilus</name>
    <dbReference type="NCBI Taxonomy" id="36842"/>
    <lineage>
        <taxon>Bacteria</taxon>
        <taxon>Bacillati</taxon>
        <taxon>Bacillota</taxon>
        <taxon>Clostridia</taxon>
        <taxon>Peptostreptococcales</taxon>
        <taxon>Caminicellaceae</taxon>
        <taxon>Maledivibacter</taxon>
    </lineage>
</organism>
<proteinExistence type="predicted"/>
<dbReference type="OrthoDB" id="9799092at2"/>
<dbReference type="InterPro" id="IPR007344">
    <property type="entry name" value="GrpB/CoaE"/>
</dbReference>
<dbReference type="EMBL" id="FUZT01000008">
    <property type="protein sequence ID" value="SKC79046.1"/>
    <property type="molecule type" value="Genomic_DNA"/>
</dbReference>
<reference evidence="1 2" key="1">
    <citation type="submission" date="2017-02" db="EMBL/GenBank/DDBJ databases">
        <authorList>
            <person name="Peterson S.W."/>
        </authorList>
    </citation>
    <scope>NUCLEOTIDE SEQUENCE [LARGE SCALE GENOMIC DNA]</scope>
    <source>
        <strain evidence="1 2">M1</strain>
    </source>
</reference>
<keyword evidence="1" id="KW-0808">Transferase</keyword>
<name>A0A1T5LSU2_9FIRM</name>
<sequence length="194" mass="22977">MNKSLSEMTNEELWKLFPIVLSEHMSIWKENYLTEKTLIKQTLRPQNIVRINHFGSTSVPGLIAKPTVDILLEIANDTNIEKLKLDIQSIGYIYSEQPENPPPHMMFMKGYTPQGFKEPIYHVHVRYSGDWDELYFRDYLIAHPDVAKEYGKLKVELKKKYEHDRDGYTYAKTDFIRKVTKLARLELKKKWKVK</sequence>
<dbReference type="PANTHER" id="PTHR34822:SF1">
    <property type="entry name" value="GRPB FAMILY PROTEIN"/>
    <property type="match status" value="1"/>
</dbReference>
<dbReference type="SUPFAM" id="SSF81301">
    <property type="entry name" value="Nucleotidyltransferase"/>
    <property type="match status" value="1"/>
</dbReference>
<dbReference type="STRING" id="36842.SAMN02194393_03247"/>
<dbReference type="Proteomes" id="UP000190285">
    <property type="component" value="Unassembled WGS sequence"/>
</dbReference>
<dbReference type="GO" id="GO:0016740">
    <property type="term" value="F:transferase activity"/>
    <property type="evidence" value="ECO:0007669"/>
    <property type="project" value="UniProtKB-KW"/>
</dbReference>
<accession>A0A1T5LSU2</accession>
<dbReference type="InterPro" id="IPR043519">
    <property type="entry name" value="NT_sf"/>
</dbReference>
<dbReference type="Pfam" id="PF04229">
    <property type="entry name" value="GrpB"/>
    <property type="match status" value="1"/>
</dbReference>
<gene>
    <name evidence="1" type="ORF">SAMN02194393_03247</name>
</gene>